<dbReference type="Proteomes" id="UP001331515">
    <property type="component" value="Unassembled WGS sequence"/>
</dbReference>
<keyword evidence="2" id="KW-1185">Reference proteome</keyword>
<accession>A0AAN8DAR2</accession>
<sequence>MNSCQNILGQKKRRHPDWYDENDTEIQQIIDIKRHTFITWQNNIHCKVKRAAHAKAEAAVQMQVRKLKTSGGQRRLWRSSSLPTLVIQEDSLMPQERYMVPAIAA</sequence>
<proteinExistence type="predicted"/>
<evidence type="ECO:0000313" key="2">
    <source>
        <dbReference type="Proteomes" id="UP001331515"/>
    </source>
</evidence>
<name>A0AAN8DAR2_CHAGU</name>
<organism evidence="1 2">
    <name type="scientific">Champsocephalus gunnari</name>
    <name type="common">Mackerel icefish</name>
    <dbReference type="NCBI Taxonomy" id="52237"/>
    <lineage>
        <taxon>Eukaryota</taxon>
        <taxon>Metazoa</taxon>
        <taxon>Chordata</taxon>
        <taxon>Craniata</taxon>
        <taxon>Vertebrata</taxon>
        <taxon>Euteleostomi</taxon>
        <taxon>Actinopterygii</taxon>
        <taxon>Neopterygii</taxon>
        <taxon>Teleostei</taxon>
        <taxon>Neoteleostei</taxon>
        <taxon>Acanthomorphata</taxon>
        <taxon>Eupercaria</taxon>
        <taxon>Perciformes</taxon>
        <taxon>Notothenioidei</taxon>
        <taxon>Channichthyidae</taxon>
        <taxon>Champsocephalus</taxon>
    </lineage>
</organism>
<protein>
    <submittedName>
        <fullName evidence="1">Uncharacterized protein</fullName>
    </submittedName>
</protein>
<gene>
    <name evidence="1" type="ORF">CgunFtcFv8_002908</name>
</gene>
<dbReference type="EMBL" id="JAURVH010001525">
    <property type="protein sequence ID" value="KAK5918115.1"/>
    <property type="molecule type" value="Genomic_DNA"/>
</dbReference>
<dbReference type="AlphaFoldDB" id="A0AAN8DAR2"/>
<comment type="caution">
    <text evidence="1">The sequence shown here is derived from an EMBL/GenBank/DDBJ whole genome shotgun (WGS) entry which is preliminary data.</text>
</comment>
<evidence type="ECO:0000313" key="1">
    <source>
        <dbReference type="EMBL" id="KAK5918115.1"/>
    </source>
</evidence>
<reference evidence="1 2" key="1">
    <citation type="journal article" date="2023" name="Mol. Biol. Evol.">
        <title>Genomics of Secondarily Temperate Adaptation in the Only Non-Antarctic Icefish.</title>
        <authorList>
            <person name="Rivera-Colon A.G."/>
            <person name="Rayamajhi N."/>
            <person name="Minhas B.F."/>
            <person name="Madrigal G."/>
            <person name="Bilyk K.T."/>
            <person name="Yoon V."/>
            <person name="Hune M."/>
            <person name="Gregory S."/>
            <person name="Cheng C.H.C."/>
            <person name="Catchen J.M."/>
        </authorList>
    </citation>
    <scope>NUCLEOTIDE SEQUENCE [LARGE SCALE GENOMIC DNA]</scope>
    <source>
        <tissue evidence="1">White muscle</tissue>
    </source>
</reference>